<name>A0A8H5LSA0_9AGAR</name>
<keyword evidence="2" id="KW-1185">Reference proteome</keyword>
<dbReference type="EMBL" id="JAACJN010000136">
    <property type="protein sequence ID" value="KAF5368180.1"/>
    <property type="molecule type" value="Genomic_DNA"/>
</dbReference>
<dbReference type="AlphaFoldDB" id="A0A8H5LSA0"/>
<reference evidence="1 2" key="1">
    <citation type="journal article" date="2020" name="ISME J.">
        <title>Uncovering the hidden diversity of litter-decomposition mechanisms in mushroom-forming fungi.</title>
        <authorList>
            <person name="Floudas D."/>
            <person name="Bentzer J."/>
            <person name="Ahren D."/>
            <person name="Johansson T."/>
            <person name="Persson P."/>
            <person name="Tunlid A."/>
        </authorList>
    </citation>
    <scope>NUCLEOTIDE SEQUENCE [LARGE SCALE GENOMIC DNA]</scope>
    <source>
        <strain evidence="1 2">CBS 406.79</strain>
    </source>
</reference>
<organism evidence="1 2">
    <name type="scientific">Collybiopsis confluens</name>
    <dbReference type="NCBI Taxonomy" id="2823264"/>
    <lineage>
        <taxon>Eukaryota</taxon>
        <taxon>Fungi</taxon>
        <taxon>Dikarya</taxon>
        <taxon>Basidiomycota</taxon>
        <taxon>Agaricomycotina</taxon>
        <taxon>Agaricomycetes</taxon>
        <taxon>Agaricomycetidae</taxon>
        <taxon>Agaricales</taxon>
        <taxon>Marasmiineae</taxon>
        <taxon>Omphalotaceae</taxon>
        <taxon>Collybiopsis</taxon>
    </lineage>
</organism>
<gene>
    <name evidence="1" type="ORF">D9757_011289</name>
</gene>
<protein>
    <submittedName>
        <fullName evidence="1">Uncharacterized protein</fullName>
    </submittedName>
</protein>
<evidence type="ECO:0000313" key="1">
    <source>
        <dbReference type="EMBL" id="KAF5368180.1"/>
    </source>
</evidence>
<sequence length="106" mass="11969">MDNQDPDAHPAYPFSSIEQALASLPSAIPLLLRHERLDSYCLYPRLTLFERTTVLLSAQNRLLDRVQQPMLPEDTPLSPDPRYFIALLGEPICPLLRLAGWATAKL</sequence>
<dbReference type="Proteomes" id="UP000518752">
    <property type="component" value="Unassembled WGS sequence"/>
</dbReference>
<evidence type="ECO:0000313" key="2">
    <source>
        <dbReference type="Proteomes" id="UP000518752"/>
    </source>
</evidence>
<proteinExistence type="predicted"/>
<comment type="caution">
    <text evidence="1">The sequence shown here is derived from an EMBL/GenBank/DDBJ whole genome shotgun (WGS) entry which is preliminary data.</text>
</comment>
<accession>A0A8H5LSA0</accession>